<reference evidence="1" key="3">
    <citation type="submission" date="2023-07" db="EMBL/GenBank/DDBJ databases">
        <title>An improved reference 1 genome and first organelle genomes of Quercus suber.</title>
        <authorList>
            <consortium name="Genosuber Consortium"/>
            <person name="Usie A."/>
            <person name="Serra O."/>
            <person name="Barros P."/>
        </authorList>
    </citation>
    <scope>NUCLEOTIDE SEQUENCE</scope>
    <source>
        <strain evidence="1">HL8</strain>
        <tissue evidence="1">Leaves</tissue>
    </source>
</reference>
<comment type="caution">
    <text evidence="1">The sequence shown here is derived from an EMBL/GenBank/DDBJ whole genome shotgun (WGS) entry which is preliminary data.</text>
</comment>
<organism evidence="1">
    <name type="scientific">Quercus suber</name>
    <name type="common">Cork oak</name>
    <dbReference type="NCBI Taxonomy" id="58331"/>
    <lineage>
        <taxon>Eukaryota</taxon>
        <taxon>Viridiplantae</taxon>
        <taxon>Streptophyta</taxon>
        <taxon>Embryophyta</taxon>
        <taxon>Tracheophyta</taxon>
        <taxon>Spermatophyta</taxon>
        <taxon>Magnoliopsida</taxon>
        <taxon>eudicotyledons</taxon>
        <taxon>Gunneridae</taxon>
        <taxon>Pentapetalae</taxon>
        <taxon>rosids</taxon>
        <taxon>fabids</taxon>
        <taxon>Fagales</taxon>
        <taxon>Fagaceae</taxon>
        <taxon>Quercus</taxon>
    </lineage>
</organism>
<dbReference type="AlphaFoldDB" id="A0AAW0M9B3"/>
<reference evidence="1" key="1">
    <citation type="submission" date="2017-12" db="EMBL/GenBank/DDBJ databases">
        <authorList>
            <person name="Barbosa P."/>
            <person name="Usie A."/>
            <person name="Ramos A.M."/>
        </authorList>
    </citation>
    <scope>NUCLEOTIDE SEQUENCE</scope>
    <source>
        <strain evidence="1">HL8</strain>
        <tissue evidence="1">Leaves</tissue>
    </source>
</reference>
<evidence type="ECO:0000313" key="1">
    <source>
        <dbReference type="EMBL" id="KAK7860597.1"/>
    </source>
</evidence>
<proteinExistence type="predicted"/>
<dbReference type="PANTHER" id="PTHR48049:SF84">
    <property type="entry name" value="UDP-GLYCOSYLTRANSFERASE 79A6"/>
    <property type="match status" value="1"/>
</dbReference>
<dbReference type="EMBL" id="PKMF04000006">
    <property type="protein sequence ID" value="KAK7860597.1"/>
    <property type="molecule type" value="Genomic_DNA"/>
</dbReference>
<dbReference type="InterPro" id="IPR050481">
    <property type="entry name" value="UDP-glycosyltransf_plant"/>
</dbReference>
<dbReference type="PANTHER" id="PTHR48049">
    <property type="entry name" value="GLYCOSYLTRANSFERASE"/>
    <property type="match status" value="1"/>
</dbReference>
<dbReference type="SUPFAM" id="SSF53756">
    <property type="entry name" value="UDP-Glycosyltransferase/glycogen phosphorylase"/>
    <property type="match status" value="1"/>
</dbReference>
<protein>
    <submittedName>
        <fullName evidence="1">Anthocyanidin 3-o-glucoside 2''-o-glucosyltransferase</fullName>
    </submittedName>
</protein>
<reference evidence="1" key="2">
    <citation type="journal article" date="2018" name="Sci. Data">
        <title>The draft genome sequence of cork oak.</title>
        <authorList>
            <person name="Ramos A.M."/>
            <person name="Usie A."/>
            <person name="Barbosa P."/>
            <person name="Barros P.M."/>
            <person name="Capote T."/>
            <person name="Chaves I."/>
            <person name="Simoes F."/>
            <person name="Abreu I."/>
            <person name="Carrasquinho I."/>
            <person name="Faro C."/>
            <person name="Guimaraes J.B."/>
            <person name="Mendonca D."/>
            <person name="Nobrega F."/>
            <person name="Rodrigues L."/>
            <person name="Saibo N.J.M."/>
            <person name="Varela M.C."/>
            <person name="Egas C."/>
            <person name="Matos J."/>
            <person name="Miguel C.M."/>
            <person name="Oliveira M.M."/>
            <person name="Ricardo C.P."/>
            <person name="Goncalves S."/>
        </authorList>
    </citation>
    <scope>NUCLEOTIDE SEQUENCE [LARGE SCALE GENOMIC DNA]</scope>
    <source>
        <strain evidence="1">HL8</strain>
    </source>
</reference>
<accession>A0AAW0M9B3</accession>
<name>A0AAW0M9B3_QUESU</name>
<dbReference type="Gene3D" id="3.40.50.2000">
    <property type="entry name" value="Glycogen Phosphorylase B"/>
    <property type="match status" value="1"/>
</dbReference>
<dbReference type="GO" id="GO:0035251">
    <property type="term" value="F:UDP-glucosyltransferase activity"/>
    <property type="evidence" value="ECO:0007669"/>
    <property type="project" value="InterPro"/>
</dbReference>
<gene>
    <name evidence="1" type="primary">3GGT_3</name>
    <name evidence="1" type="ORF">CFP56_036674</name>
</gene>
<sequence length="184" mass="20954">MSDSRNTKLHVAMFPWFAFGHITPYLHLSNKLAERGHRVSFLLPKGAQAKVEHLNLYPNLIHFYPLLVPSVDRLPLGAETASDVPFHFTSLYCLDQTQDQVQTILSSLKPDFIFFDFSLWMPALAHQISSKAIYYSVITPVVQALKVPTKQKPEDMTLEDFMQLPPGYPSSSVRIKSKDLRLHS</sequence>